<comment type="similarity">
    <text evidence="1">Belongs to the reverse transcriptase family. Telomerase subfamily.</text>
</comment>
<reference evidence="4" key="1">
    <citation type="submission" date="2025-08" db="UniProtKB">
        <authorList>
            <consortium name="RefSeq"/>
        </authorList>
    </citation>
    <scope>IDENTIFICATION</scope>
</reference>
<dbReference type="PANTHER" id="PTHR12066:SF0">
    <property type="entry name" value="TELOMERASE REVERSE TRANSCRIPTASE"/>
    <property type="match status" value="1"/>
</dbReference>
<dbReference type="Gene3D" id="1.10.357.90">
    <property type="match status" value="1"/>
</dbReference>
<dbReference type="InterPro" id="IPR000477">
    <property type="entry name" value="RT_dom"/>
</dbReference>
<organism evidence="3 4">
    <name type="scientific">Galeopterus variegatus</name>
    <name type="common">Malayan flying lemur</name>
    <name type="synonym">Cynocephalus variegatus</name>
    <dbReference type="NCBI Taxonomy" id="482537"/>
    <lineage>
        <taxon>Eukaryota</taxon>
        <taxon>Metazoa</taxon>
        <taxon>Chordata</taxon>
        <taxon>Craniata</taxon>
        <taxon>Vertebrata</taxon>
        <taxon>Euteleostomi</taxon>
        <taxon>Mammalia</taxon>
        <taxon>Eutheria</taxon>
        <taxon>Euarchontoglires</taxon>
        <taxon>Dermoptera</taxon>
        <taxon>Cynocephalidae</taxon>
        <taxon>Galeopterus</taxon>
    </lineage>
</organism>
<dbReference type="CDD" id="cd01648">
    <property type="entry name" value="TERT"/>
    <property type="match status" value="1"/>
</dbReference>
<feature type="domain" description="Reverse transcriptase" evidence="2">
    <location>
        <begin position="1"/>
        <end position="295"/>
    </location>
</feature>
<comment type="domain">
    <text evidence="1">The RNA-interacting domain 2 (RD2) is essential for both interaction with the CR4-CR5 domain of TERC and for DNA synthesis.</text>
</comment>
<comment type="domain">
    <text evidence="1">The primer grip sequence in the RT domain is required for telomerase activity and for stable association with short telomeric primers.</text>
</comment>
<protein>
    <recommendedName>
        <fullName evidence="1">Telomerase reverse transcriptase</fullName>
        <ecNumber evidence="1">2.7.7.49</ecNumber>
    </recommendedName>
    <alternativeName>
        <fullName evidence="1">Telomerase catalytic subunit</fullName>
    </alternativeName>
</protein>
<keyword evidence="1" id="KW-0479">Metal-binding</keyword>
<dbReference type="RefSeq" id="XP_008587456.1">
    <property type="nucleotide sequence ID" value="XM_008589234.1"/>
</dbReference>
<comment type="subcellular location">
    <subcellularLocation>
        <location evidence="1">Nucleus</location>
        <location evidence="1">Nucleolus</location>
    </subcellularLocation>
    <subcellularLocation>
        <location evidence="1">Nucleus</location>
        <location evidence="1">Nucleoplasm</location>
    </subcellularLocation>
    <subcellularLocation>
        <location evidence="1">Nucleus</location>
    </subcellularLocation>
    <subcellularLocation>
        <location evidence="1">Chromosome</location>
        <location evidence="1">Telomere</location>
    </subcellularLocation>
    <subcellularLocation>
        <location evidence="1">Cytoplasm</location>
    </subcellularLocation>
    <subcellularLocation>
        <location evidence="1">Nucleus</location>
        <location evidence="1">PML body</location>
    </subcellularLocation>
    <text evidence="1">Shuttling between nuclear and cytoplasm depends on cell cycle, phosphorylation states, transformation and DNA damage. Diffuse localization in the nucleoplasm. Enriched in nucleoli of certain cell types. Translocated to the cytoplasm via nuclear pores in a CRM1/RAN-dependent manner involving oxidative stress-mediated phosphorylation at Tyr. Dephosphorylation at this site by SHP2 retains TERT in the nucleus. Translocated to the nucleus by phosphorylation by AKT.</text>
</comment>
<dbReference type="PROSITE" id="PS50878">
    <property type="entry name" value="RT_POL"/>
    <property type="match status" value="1"/>
</dbReference>
<dbReference type="GeneID" id="103604662"/>
<keyword evidence="1" id="KW-0808">Transferase</keyword>
<dbReference type="Proteomes" id="UP000694923">
    <property type="component" value="Unplaced"/>
</dbReference>
<dbReference type="InterPro" id="IPR003545">
    <property type="entry name" value="Telomerase_RT"/>
</dbReference>
<dbReference type="Pfam" id="PF21399">
    <property type="entry name" value="TERT_C"/>
    <property type="match status" value="1"/>
</dbReference>
<proteinExistence type="inferred from homology"/>
<comment type="function">
    <text evidence="1">Telomerase is a ribonucleoprotein enzyme essential for the replication of chromosome termini in most eukaryotes. Active in progenitor and cancer cells. Inactive, or very low activity, in normal somatic cells. Catalytic component of the teleromerase holoenzyme complex whose main activity is the elongation of telomeres by acting as a reverse transcriptase that adds simple sequence repeats to chromosome ends by copying a template sequence within the RNA component of the enzyme. Catalyzes the RNA-dependent extension of 3'-chromosomal termini with the 6-nucleotide telomeric repeat unit, 5'-TTAGGG-3'. The catalytic cycle involves primer binding, primer extension and release of product once the template boundary has been reached or nascent product translocation followed by further extension. More active on substrates containing 2 or 3 telomeric repeats. Telomerase activity is regulated by a number of factors including telomerase complex-associated proteins, chaperones and polypeptide modifiers. Modulates Wnt signaling. Plays important roles in aging and antiapoptosis.</text>
</comment>
<keyword evidence="1" id="KW-0548">Nucleotidyltransferase</keyword>
<dbReference type="Pfam" id="PF00078">
    <property type="entry name" value="RVT_1"/>
    <property type="match status" value="1"/>
</dbReference>
<evidence type="ECO:0000256" key="1">
    <source>
        <dbReference type="RuleBase" id="RU365061"/>
    </source>
</evidence>
<gene>
    <name evidence="4" type="primary">LOC103604662</name>
</gene>
<keyword evidence="1" id="KW-0158">Chromosome</keyword>
<dbReference type="PRINTS" id="PR01365">
    <property type="entry name" value="TELOMERASERT"/>
</dbReference>
<dbReference type="EC" id="2.7.7.49" evidence="1"/>
<dbReference type="InterPro" id="IPR049139">
    <property type="entry name" value="TERT_C"/>
</dbReference>
<name>A0ABM0S3L5_GALVR</name>
<dbReference type="InterPro" id="IPR043502">
    <property type="entry name" value="DNA/RNA_pol_sf"/>
</dbReference>
<sequence length="492" mass="55502">MTSHVAGPQAQQVKAQVRTLFSVLNYERGRRPGLLGASMLGIDDIYRAWRAFVLRLRAQDPTPRLYFVKVDVTGAYDTIPQDRLVEVIASIMQPPENTYCVRRYAVVQRTAHGHVRKLFRRHVSTLTDLQPYMQQFVEHLQETGSLRDAVVIEQSSSLNETSRSLFNFFLHFVHDNIIRIGGRSYVQCQGIPQGSVLSTLLCSLCYGDMENKLFSGIQQDGLLLRLVDDFLLVTPHLTHAKAFLRTLVRGVPEYGCVVNLRKTVVNFPVEDDALGGAAVLQLPTHCLFPWCGLLLDTHTLEVLCDYSSYARTSIRASLTFSCGFRAGRNMRRKLFGVLRLKCHGLFLDLQVNSLQTVFINVYKVFLLQAYRFHACVLQLPFNQQVWKNPSFFLRIISDTASRCFSILKAKNAGTSVGAKGTSGLVPREAVCWLCHRAFLLKLTHHLVTYKCLLGTLRTAQMRLCRKLPEATKAMLEAAADPALTTDFKTLLD</sequence>
<comment type="catalytic activity">
    <reaction evidence="1">
        <text>DNA(n) + a 2'-deoxyribonucleoside 5'-triphosphate = DNA(n+1) + diphosphate</text>
        <dbReference type="Rhea" id="RHEA:22508"/>
        <dbReference type="Rhea" id="RHEA-COMP:17339"/>
        <dbReference type="Rhea" id="RHEA-COMP:17340"/>
        <dbReference type="ChEBI" id="CHEBI:33019"/>
        <dbReference type="ChEBI" id="CHEBI:61560"/>
        <dbReference type="ChEBI" id="CHEBI:173112"/>
        <dbReference type="EC" id="2.7.7.49"/>
    </reaction>
</comment>
<accession>A0ABM0S3L5</accession>
<evidence type="ECO:0000313" key="3">
    <source>
        <dbReference type="Proteomes" id="UP000694923"/>
    </source>
</evidence>
<keyword evidence="1" id="KW-0460">Magnesium</keyword>
<comment type="domain">
    <text evidence="1">The RNA-interacting domain 1 (RD1)/N-terminal extension (NTE) is required for interaction with the pseudoknot-template domain of each of TERC dimers. It contains anchor sites that bind primer nucleotides upstream of the RNA-DNA hybrid and is thus an essential determinant of repeat addition processivity.</text>
</comment>
<keyword evidence="1" id="KW-0779">Telomere</keyword>
<dbReference type="Gene3D" id="3.30.70.2630">
    <property type="match status" value="1"/>
</dbReference>
<evidence type="ECO:0000313" key="4">
    <source>
        <dbReference type="RefSeq" id="XP_008587456.1"/>
    </source>
</evidence>
<dbReference type="SUPFAM" id="SSF56672">
    <property type="entry name" value="DNA/RNA polymerases"/>
    <property type="match status" value="1"/>
</dbReference>
<keyword evidence="1" id="KW-0695">RNA-directed DNA polymerase</keyword>
<keyword evidence="3" id="KW-1185">Reference proteome</keyword>
<evidence type="ECO:0000259" key="2">
    <source>
        <dbReference type="PROSITE" id="PS50878"/>
    </source>
</evidence>
<keyword evidence="1" id="KW-0539">Nucleus</keyword>
<dbReference type="PANTHER" id="PTHR12066">
    <property type="entry name" value="TELOMERASE REVERSE TRANSCRIPTASE"/>
    <property type="match status" value="1"/>
</dbReference>